<keyword evidence="3" id="KW-1185">Reference proteome</keyword>
<evidence type="ECO:0000313" key="3">
    <source>
        <dbReference type="Proteomes" id="UP001367508"/>
    </source>
</evidence>
<proteinExistence type="predicted"/>
<sequence>MELDIPNPEQISHRSCKGKESKGSTPQPTDMDASLIEIRTMDGAYRNDFRLSRTVANHSPVFLMAREQSFYRSKSLSARTG</sequence>
<organism evidence="2 3">
    <name type="scientific">Canavalia gladiata</name>
    <name type="common">Sword bean</name>
    <name type="synonym">Dolichos gladiatus</name>
    <dbReference type="NCBI Taxonomy" id="3824"/>
    <lineage>
        <taxon>Eukaryota</taxon>
        <taxon>Viridiplantae</taxon>
        <taxon>Streptophyta</taxon>
        <taxon>Embryophyta</taxon>
        <taxon>Tracheophyta</taxon>
        <taxon>Spermatophyta</taxon>
        <taxon>Magnoliopsida</taxon>
        <taxon>eudicotyledons</taxon>
        <taxon>Gunneridae</taxon>
        <taxon>Pentapetalae</taxon>
        <taxon>rosids</taxon>
        <taxon>fabids</taxon>
        <taxon>Fabales</taxon>
        <taxon>Fabaceae</taxon>
        <taxon>Papilionoideae</taxon>
        <taxon>50 kb inversion clade</taxon>
        <taxon>NPAAA clade</taxon>
        <taxon>indigoferoid/millettioid clade</taxon>
        <taxon>Phaseoleae</taxon>
        <taxon>Canavalia</taxon>
    </lineage>
</organism>
<reference evidence="2 3" key="1">
    <citation type="submission" date="2024-01" db="EMBL/GenBank/DDBJ databases">
        <title>The genomes of 5 underutilized Papilionoideae crops provide insights into root nodulation and disease resistanc.</title>
        <authorList>
            <person name="Jiang F."/>
        </authorList>
    </citation>
    <scope>NUCLEOTIDE SEQUENCE [LARGE SCALE GENOMIC DNA]</scope>
    <source>
        <strain evidence="2">LVBAO_FW01</strain>
        <tissue evidence="2">Leaves</tissue>
    </source>
</reference>
<comment type="caution">
    <text evidence="2">The sequence shown here is derived from an EMBL/GenBank/DDBJ whole genome shotgun (WGS) entry which is preliminary data.</text>
</comment>
<feature type="region of interest" description="Disordered" evidence="1">
    <location>
        <begin position="1"/>
        <end position="31"/>
    </location>
</feature>
<protein>
    <submittedName>
        <fullName evidence="2">Uncharacterized protein</fullName>
    </submittedName>
</protein>
<evidence type="ECO:0000313" key="2">
    <source>
        <dbReference type="EMBL" id="KAK7313699.1"/>
    </source>
</evidence>
<evidence type="ECO:0000256" key="1">
    <source>
        <dbReference type="SAM" id="MobiDB-lite"/>
    </source>
</evidence>
<name>A0AAN9PXR0_CANGL</name>
<dbReference type="Proteomes" id="UP001367508">
    <property type="component" value="Unassembled WGS sequence"/>
</dbReference>
<accession>A0AAN9PXR0</accession>
<gene>
    <name evidence="2" type="ORF">VNO77_38893</name>
</gene>
<dbReference type="AlphaFoldDB" id="A0AAN9PXR0"/>
<dbReference type="EMBL" id="JAYMYQ010000009">
    <property type="protein sequence ID" value="KAK7313699.1"/>
    <property type="molecule type" value="Genomic_DNA"/>
</dbReference>